<keyword evidence="2" id="KW-1185">Reference proteome</keyword>
<dbReference type="EMBL" id="JAGKQM010001386">
    <property type="protein sequence ID" value="KAH0851927.1"/>
    <property type="molecule type" value="Genomic_DNA"/>
</dbReference>
<proteinExistence type="predicted"/>
<reference evidence="1 2" key="1">
    <citation type="submission" date="2021-05" db="EMBL/GenBank/DDBJ databases">
        <title>Genome Assembly of Synthetic Allotetraploid Brassica napus Reveals Homoeologous Exchanges between Subgenomes.</title>
        <authorList>
            <person name="Davis J.T."/>
        </authorList>
    </citation>
    <scope>NUCLEOTIDE SEQUENCE [LARGE SCALE GENOMIC DNA]</scope>
    <source>
        <strain evidence="2">cv. Da-Ae</strain>
        <tissue evidence="1">Seedling</tissue>
    </source>
</reference>
<sequence length="397" mass="44119">MEINMEMLLEIASFDGSDILPPVSPAEASELWSTFVTFQVGRFSNEEKPVDRLLIFLMSECIESVTQTHSVGKPSFHLLGRLSKDVQCIENDRTLLQAVATFTDAFPKLFRVFSDYPDHTSTEGDIDSLSLGLVDGFLNLVQISHDEEPLFGNLFSEGSRSLCSIEPNDQPPVAVSSSLPLQAAKELLNFLRVCIFGKQWVHRMYEGGCKKLDIGHMDILLNIVGCSTEDKASDGGCMLQDEGKPGRVTLELLLNLLSGRALSDSRESYLFQKILAVENGEFEYGVGKNMEFRDILVGVLNHLQAAPEKAVEDLGWDFIREGSWLSLLLYFINGGLWGYCKKKECTSVNAKYIATADGIRSYLMEIYALVELLRVLSSLLASIYKCIGKLSLQLSVL</sequence>
<name>A0ABQ7X7I8_BRANA</name>
<protein>
    <recommendedName>
        <fullName evidence="3">Ataxin-10 domain-containing protein</fullName>
    </recommendedName>
</protein>
<comment type="caution">
    <text evidence="1">The sequence shown here is derived from an EMBL/GenBank/DDBJ whole genome shotgun (WGS) entry which is preliminary data.</text>
</comment>
<dbReference type="InterPro" id="IPR045189">
    <property type="entry name" value="UBR4-like"/>
</dbReference>
<gene>
    <name evidence="1" type="ORF">HID58_094368</name>
</gene>
<evidence type="ECO:0000313" key="2">
    <source>
        <dbReference type="Proteomes" id="UP000824890"/>
    </source>
</evidence>
<dbReference type="PANTHER" id="PTHR21725">
    <property type="entry name" value="E3 UBIQUITIN-PROTEIN LIGASE UBR4"/>
    <property type="match status" value="1"/>
</dbReference>
<organism evidence="1 2">
    <name type="scientific">Brassica napus</name>
    <name type="common">Rape</name>
    <dbReference type="NCBI Taxonomy" id="3708"/>
    <lineage>
        <taxon>Eukaryota</taxon>
        <taxon>Viridiplantae</taxon>
        <taxon>Streptophyta</taxon>
        <taxon>Embryophyta</taxon>
        <taxon>Tracheophyta</taxon>
        <taxon>Spermatophyta</taxon>
        <taxon>Magnoliopsida</taxon>
        <taxon>eudicotyledons</taxon>
        <taxon>Gunneridae</taxon>
        <taxon>Pentapetalae</taxon>
        <taxon>rosids</taxon>
        <taxon>malvids</taxon>
        <taxon>Brassicales</taxon>
        <taxon>Brassicaceae</taxon>
        <taxon>Brassiceae</taxon>
        <taxon>Brassica</taxon>
    </lineage>
</organism>
<accession>A0ABQ7X7I8</accession>
<evidence type="ECO:0008006" key="3">
    <source>
        <dbReference type="Google" id="ProtNLM"/>
    </source>
</evidence>
<dbReference type="PANTHER" id="PTHR21725:SF1">
    <property type="entry name" value="E3 UBIQUITIN-PROTEIN LIGASE UBR4"/>
    <property type="match status" value="1"/>
</dbReference>
<dbReference type="Proteomes" id="UP000824890">
    <property type="component" value="Unassembled WGS sequence"/>
</dbReference>
<evidence type="ECO:0000313" key="1">
    <source>
        <dbReference type="EMBL" id="KAH0851927.1"/>
    </source>
</evidence>